<name>A0A2A5W6Q7_9GAMM</name>
<comment type="caution">
    <text evidence="1">The sequence shown here is derived from an EMBL/GenBank/DDBJ whole genome shotgun (WGS) entry which is preliminary data.</text>
</comment>
<evidence type="ECO:0000313" key="2">
    <source>
        <dbReference type="Proteomes" id="UP000219329"/>
    </source>
</evidence>
<evidence type="ECO:0000313" key="1">
    <source>
        <dbReference type="EMBL" id="PDH32215.1"/>
    </source>
</evidence>
<organism evidence="1 2">
    <name type="scientific">OM182 bacterium MED-G28</name>
    <dbReference type="NCBI Taxonomy" id="1986256"/>
    <lineage>
        <taxon>Bacteria</taxon>
        <taxon>Pseudomonadati</taxon>
        <taxon>Pseudomonadota</taxon>
        <taxon>Gammaproteobacteria</taxon>
        <taxon>OMG group</taxon>
        <taxon>OM182 clade</taxon>
    </lineage>
</organism>
<gene>
    <name evidence="1" type="ORF">CNF02_12665</name>
</gene>
<dbReference type="EMBL" id="NTJZ01000020">
    <property type="protein sequence ID" value="PDH32215.1"/>
    <property type="molecule type" value="Genomic_DNA"/>
</dbReference>
<dbReference type="Proteomes" id="UP000219329">
    <property type="component" value="Unassembled WGS sequence"/>
</dbReference>
<accession>A0A2A5W6Q7</accession>
<sequence length="211" mass="23467">MIELSSEVPFLWRLSPESNEGYCSVSMVVPCPPETEIKDLTIETSVISLSSDSSRSETEETLEWNQEDIDLFLRLVNQRRLLKNLPLSETVRVDLTDPDIIDIIHIVAAAGFGVAFTSCGLIKEADGSFPIHTFEIGSFASLNTLSGFIPCVVVDVEDDDVVCVLLDDIDVRAIEEYECLSRHDLLLVKRLDVLHPEFSENLSMPSSAVLH</sequence>
<dbReference type="AlphaFoldDB" id="A0A2A5W6Q7"/>
<protein>
    <submittedName>
        <fullName evidence="1">Uncharacterized protein</fullName>
    </submittedName>
</protein>
<proteinExistence type="predicted"/>
<reference evidence="1 2" key="1">
    <citation type="submission" date="2017-08" db="EMBL/GenBank/DDBJ databases">
        <title>Fine stratification of microbial communities through a metagenomic profile of the photic zone.</title>
        <authorList>
            <person name="Haro-Moreno J.M."/>
            <person name="Lopez-Perez M."/>
            <person name="De La Torre J."/>
            <person name="Picazo A."/>
            <person name="Camacho A."/>
            <person name="Rodriguez-Valera F."/>
        </authorList>
    </citation>
    <scope>NUCLEOTIDE SEQUENCE [LARGE SCALE GENOMIC DNA]</scope>
    <source>
        <strain evidence="1">MED-G28</strain>
    </source>
</reference>